<dbReference type="InterPro" id="IPR045857">
    <property type="entry name" value="O16G_dom_2"/>
</dbReference>
<comment type="similarity">
    <text evidence="2">Belongs to the glycosyl hydrolase 13 family.</text>
</comment>
<protein>
    <recommendedName>
        <fullName evidence="3">alpha-glucosidase</fullName>
        <ecNumber evidence="3">3.2.1.20</ecNumber>
    </recommendedName>
</protein>
<evidence type="ECO:0000256" key="4">
    <source>
        <dbReference type="ARBA" id="ARBA00022729"/>
    </source>
</evidence>
<evidence type="ECO:0000256" key="8">
    <source>
        <dbReference type="SAM" id="MobiDB-lite"/>
    </source>
</evidence>
<dbReference type="SMART" id="SM00642">
    <property type="entry name" value="Aamy"/>
    <property type="match status" value="1"/>
</dbReference>
<evidence type="ECO:0000256" key="3">
    <source>
        <dbReference type="ARBA" id="ARBA00012741"/>
    </source>
</evidence>
<feature type="chain" id="PRO_5016235775" description="alpha-glucosidase" evidence="9">
    <location>
        <begin position="31"/>
        <end position="624"/>
    </location>
</feature>
<feature type="domain" description="Glycosyl hydrolase family 13 catalytic" evidence="10">
    <location>
        <begin position="59"/>
        <end position="458"/>
    </location>
</feature>
<evidence type="ECO:0000256" key="5">
    <source>
        <dbReference type="ARBA" id="ARBA00022801"/>
    </source>
</evidence>
<evidence type="ECO:0000259" key="10">
    <source>
        <dbReference type="SMART" id="SM00642"/>
    </source>
</evidence>
<dbReference type="InterPro" id="IPR006047">
    <property type="entry name" value="GH13_cat_dom"/>
</dbReference>
<proteinExistence type="inferred from homology"/>
<dbReference type="Gene3D" id="3.20.20.80">
    <property type="entry name" value="Glycosidases"/>
    <property type="match status" value="1"/>
</dbReference>
<dbReference type="FunFam" id="3.90.400.10:FF:000001">
    <property type="entry name" value="Maltase A3, isoform A"/>
    <property type="match status" value="1"/>
</dbReference>
<feature type="signal peptide" evidence="9">
    <location>
        <begin position="1"/>
        <end position="30"/>
    </location>
</feature>
<dbReference type="PANTHER" id="PTHR10357">
    <property type="entry name" value="ALPHA-AMYLASE FAMILY MEMBER"/>
    <property type="match status" value="1"/>
</dbReference>
<organism evidence="11">
    <name type="scientific">Culicoides sonorensis</name>
    <name type="common">Biting midge</name>
    <dbReference type="NCBI Taxonomy" id="179676"/>
    <lineage>
        <taxon>Eukaryota</taxon>
        <taxon>Metazoa</taxon>
        <taxon>Ecdysozoa</taxon>
        <taxon>Arthropoda</taxon>
        <taxon>Hexapoda</taxon>
        <taxon>Insecta</taxon>
        <taxon>Pterygota</taxon>
        <taxon>Neoptera</taxon>
        <taxon>Endopterygota</taxon>
        <taxon>Diptera</taxon>
        <taxon>Nematocera</taxon>
        <taxon>Chironomoidea</taxon>
        <taxon>Ceratopogonidae</taxon>
        <taxon>Ceratopogoninae</taxon>
        <taxon>Culicoides</taxon>
        <taxon>Monoculicoides</taxon>
    </lineage>
</organism>
<sequence>MTGCSSFKILRIFCVQFFVFLLFLFQSVSSNEKIEFIKIEHVQNRVNTKDWWQTASFYQIYPRSFKDSNGDGIGDLRGITQQLPYLKEIGINAFWLSPIYPSPMADFGYDISNFYDIASEYGTMEDFKNLVVEAKKLGLKVILDFVPNHSSDENEWFIKSAAKDPDYKDFYVWHPGRPNPNGGQPLPPSNWISLFRGSAWHWHETRQEYYLHQFHYKQPDLNYRNPKVVETMKGVLKFWLNLGVDGFRIDAVPTLFEVDKSSNGDYPDEPRNSWNNDPNDPSYLNHIYTQDQPETIDMVYQWRTVMDDFQKENGGDTRVIMTESYSAINIVMQYYGNSTHEGAHMPFNFQIIMSLNNNSNAYELKRICDTWMLNMPKGRTPNWVMGNHDQNRVGSRIGSDRIDMMNMVLLSLSGASVTYMGEEIGMIDVWISWKDTKDPQACNTNSSVYWKYSRDPERTPFQWNNTISAGFSTTNNTWLPVSPYYNETNVMNEDKTDKSHLKIYEKLMKLRQTDTFKYGSLYTESVNQNIFAIVRALDGADTYITLINYWNEHENVDISHLGDFEHSLTYEIVSTNSDHVEGETVDARSVLFQPKESFVLKYTQNKETISDDEYYKYEVVFSDY</sequence>
<evidence type="ECO:0000256" key="2">
    <source>
        <dbReference type="ARBA" id="ARBA00008061"/>
    </source>
</evidence>
<keyword evidence="7" id="KW-0326">Glycosidase</keyword>
<keyword evidence="4 9" id="KW-0732">Signal</keyword>
<evidence type="ECO:0000256" key="9">
    <source>
        <dbReference type="SAM" id="SignalP"/>
    </source>
</evidence>
<dbReference type="Gene3D" id="2.60.40.1180">
    <property type="entry name" value="Golgi alpha-mannosidase II"/>
    <property type="match status" value="1"/>
</dbReference>
<dbReference type="OMA" id="WNQPEVH"/>
<dbReference type="PANTHER" id="PTHR10357:SF234">
    <property type="entry name" value="MALTASE A2-RELATED"/>
    <property type="match status" value="1"/>
</dbReference>
<dbReference type="Gene3D" id="3.90.400.10">
    <property type="entry name" value="Oligo-1,6-glucosidase, Domain 2"/>
    <property type="match status" value="1"/>
</dbReference>
<dbReference type="InterPro" id="IPR017853">
    <property type="entry name" value="GH"/>
</dbReference>
<reference evidence="11" key="1">
    <citation type="submission" date="2018-07" db="EMBL/GenBank/DDBJ databases">
        <authorList>
            <person name="Quirk P.G."/>
            <person name="Krulwich T.A."/>
        </authorList>
    </citation>
    <scope>NUCLEOTIDE SEQUENCE</scope>
</reference>
<comment type="catalytic activity">
    <reaction evidence="1">
        <text>Hydrolysis of terminal, non-reducing (1-&gt;4)-linked alpha-D-glucose residues with release of alpha-D-glucose.</text>
        <dbReference type="EC" id="3.2.1.20"/>
    </reaction>
</comment>
<dbReference type="EMBL" id="UFQT01000190">
    <property type="protein sequence ID" value="SSX21388.1"/>
    <property type="molecule type" value="Genomic_DNA"/>
</dbReference>
<gene>
    <name evidence="11" type="primary">CSON004548</name>
</gene>
<dbReference type="CDD" id="cd11328">
    <property type="entry name" value="AmyAc_maltase"/>
    <property type="match status" value="1"/>
</dbReference>
<dbReference type="AlphaFoldDB" id="A0A336M5S6"/>
<keyword evidence="6" id="KW-0325">Glycoprotein</keyword>
<dbReference type="Pfam" id="PF00128">
    <property type="entry name" value="Alpha-amylase"/>
    <property type="match status" value="1"/>
</dbReference>
<dbReference type="SUPFAM" id="SSF51445">
    <property type="entry name" value="(Trans)glycosidases"/>
    <property type="match status" value="1"/>
</dbReference>
<dbReference type="GO" id="GO:0005975">
    <property type="term" value="P:carbohydrate metabolic process"/>
    <property type="evidence" value="ECO:0007669"/>
    <property type="project" value="InterPro"/>
</dbReference>
<evidence type="ECO:0000256" key="1">
    <source>
        <dbReference type="ARBA" id="ARBA00001657"/>
    </source>
</evidence>
<accession>A0A336M5S6</accession>
<dbReference type="EC" id="3.2.1.20" evidence="3"/>
<dbReference type="GO" id="GO:0004558">
    <property type="term" value="F:alpha-1,4-glucosidase activity"/>
    <property type="evidence" value="ECO:0007669"/>
    <property type="project" value="UniProtKB-EC"/>
</dbReference>
<name>A0A336M5S6_CULSO</name>
<dbReference type="VEuPathDB" id="VectorBase:CSON004548"/>
<feature type="region of interest" description="Disordered" evidence="8">
    <location>
        <begin position="261"/>
        <end position="280"/>
    </location>
</feature>
<dbReference type="InterPro" id="IPR013780">
    <property type="entry name" value="Glyco_hydro_b"/>
</dbReference>
<keyword evidence="5" id="KW-0378">Hydrolase</keyword>
<evidence type="ECO:0000313" key="11">
    <source>
        <dbReference type="EMBL" id="SSX21388.1"/>
    </source>
</evidence>
<evidence type="ECO:0000256" key="6">
    <source>
        <dbReference type="ARBA" id="ARBA00023180"/>
    </source>
</evidence>
<evidence type="ECO:0000256" key="7">
    <source>
        <dbReference type="ARBA" id="ARBA00023295"/>
    </source>
</evidence>